<evidence type="ECO:0000313" key="2">
    <source>
        <dbReference type="Proteomes" id="UP000569951"/>
    </source>
</evidence>
<dbReference type="Proteomes" id="UP000569951">
    <property type="component" value="Unassembled WGS sequence"/>
</dbReference>
<organism evidence="1 2">
    <name type="scientific">Deinobacterium chartae</name>
    <dbReference type="NCBI Taxonomy" id="521158"/>
    <lineage>
        <taxon>Bacteria</taxon>
        <taxon>Thermotogati</taxon>
        <taxon>Deinococcota</taxon>
        <taxon>Deinococci</taxon>
        <taxon>Deinococcales</taxon>
        <taxon>Deinococcaceae</taxon>
        <taxon>Deinobacterium</taxon>
    </lineage>
</organism>
<evidence type="ECO:0000313" key="1">
    <source>
        <dbReference type="EMBL" id="MBB6099668.1"/>
    </source>
</evidence>
<dbReference type="EMBL" id="JACHHG010000014">
    <property type="protein sequence ID" value="MBB6099668.1"/>
    <property type="molecule type" value="Genomic_DNA"/>
</dbReference>
<dbReference type="RefSeq" id="WP_343058455.1">
    <property type="nucleotide sequence ID" value="NZ_JACHHG010000014.1"/>
</dbReference>
<name>A0A841I5E3_9DEIO</name>
<gene>
    <name evidence="1" type="ORF">HNR42_003126</name>
</gene>
<comment type="caution">
    <text evidence="1">The sequence shown here is derived from an EMBL/GenBank/DDBJ whole genome shotgun (WGS) entry which is preliminary data.</text>
</comment>
<accession>A0A841I5E3</accession>
<reference evidence="1 2" key="1">
    <citation type="submission" date="2020-08" db="EMBL/GenBank/DDBJ databases">
        <title>Genomic Encyclopedia of Type Strains, Phase IV (KMG-IV): sequencing the most valuable type-strain genomes for metagenomic binning, comparative biology and taxonomic classification.</title>
        <authorList>
            <person name="Goeker M."/>
        </authorList>
    </citation>
    <scope>NUCLEOTIDE SEQUENCE [LARGE SCALE GENOMIC DNA]</scope>
    <source>
        <strain evidence="1 2">DSM 21458</strain>
    </source>
</reference>
<keyword evidence="2" id="KW-1185">Reference proteome</keyword>
<dbReference type="AlphaFoldDB" id="A0A841I5E3"/>
<proteinExistence type="predicted"/>
<sequence length="63" mass="6961">MRAGHLEVGDKIKKADGTTGVVKYVNMVQETRTMYNLDVAVADTFFVGMQTISAYRTAYRAIG</sequence>
<dbReference type="Gene3D" id="2.170.16.10">
    <property type="entry name" value="Hedgehog/Intein (Hint) domain"/>
    <property type="match status" value="1"/>
</dbReference>
<protein>
    <submittedName>
        <fullName evidence="1">Uncharacterized protein</fullName>
    </submittedName>
</protein>